<keyword evidence="7" id="KW-1185">Reference proteome</keyword>
<keyword evidence="3" id="KW-0812">Transmembrane</keyword>
<comment type="similarity">
    <text evidence="2">Belongs to the UPF0382 family.</text>
</comment>
<evidence type="ECO:0000256" key="4">
    <source>
        <dbReference type="ARBA" id="ARBA00022989"/>
    </source>
</evidence>
<dbReference type="EMBL" id="CP038908">
    <property type="protein sequence ID" value="QGO07345.1"/>
    <property type="molecule type" value="Genomic_DNA"/>
</dbReference>
<dbReference type="InterPro" id="IPR006696">
    <property type="entry name" value="DUF423"/>
</dbReference>
<organism evidence="6 7">
    <name type="scientific">Piscirickettsia salmonis</name>
    <dbReference type="NCBI Taxonomy" id="1238"/>
    <lineage>
        <taxon>Bacteria</taxon>
        <taxon>Pseudomonadati</taxon>
        <taxon>Pseudomonadota</taxon>
        <taxon>Gammaproteobacteria</taxon>
        <taxon>Thiotrichales</taxon>
        <taxon>Piscirickettsiaceae</taxon>
        <taxon>Piscirickettsia</taxon>
    </lineage>
</organism>
<dbReference type="AlphaFoldDB" id="A0A9Q5YIN4"/>
<dbReference type="Proteomes" id="UP000422232">
    <property type="component" value="Chromosome"/>
</dbReference>
<proteinExistence type="inferred from homology"/>
<dbReference type="GO" id="GO:0005886">
    <property type="term" value="C:plasma membrane"/>
    <property type="evidence" value="ECO:0007669"/>
    <property type="project" value="TreeGrafter"/>
</dbReference>
<accession>A0A9Q5YIN4</accession>
<protein>
    <submittedName>
        <fullName evidence="6">Uncharacterized protein</fullName>
    </submittedName>
</protein>
<dbReference type="PANTHER" id="PTHR43461:SF1">
    <property type="entry name" value="TRANSMEMBRANE PROTEIN 256"/>
    <property type="match status" value="1"/>
</dbReference>
<evidence type="ECO:0000313" key="6">
    <source>
        <dbReference type="EMBL" id="QGO07345.1"/>
    </source>
</evidence>
<name>A0A9Q5YIN4_PISSA</name>
<evidence type="ECO:0000313" key="7">
    <source>
        <dbReference type="Proteomes" id="UP000422232"/>
    </source>
</evidence>
<evidence type="ECO:0000256" key="5">
    <source>
        <dbReference type="ARBA" id="ARBA00023136"/>
    </source>
</evidence>
<dbReference type="GeneID" id="66742216"/>
<keyword evidence="5" id="KW-0472">Membrane</keyword>
<evidence type="ECO:0000256" key="2">
    <source>
        <dbReference type="ARBA" id="ARBA00009694"/>
    </source>
</evidence>
<dbReference type="PANTHER" id="PTHR43461">
    <property type="entry name" value="TRANSMEMBRANE PROTEIN 256"/>
    <property type="match status" value="1"/>
</dbReference>
<evidence type="ECO:0000256" key="1">
    <source>
        <dbReference type="ARBA" id="ARBA00004141"/>
    </source>
</evidence>
<gene>
    <name evidence="6" type="ORF">Psal009_03290</name>
</gene>
<reference evidence="6 7" key="1">
    <citation type="submission" date="2019-04" db="EMBL/GenBank/DDBJ databases">
        <title>Complete genome sequencing of Piscirickettsia salmonis strain Psal-009.</title>
        <authorList>
            <person name="Schober I."/>
            <person name="Bunk B."/>
            <person name="Sproer C."/>
            <person name="Carril G.P."/>
            <person name="Riedel T."/>
            <person name="Flores-Herrera P.A."/>
            <person name="Nourdin-Galindo G."/>
            <person name="Marshall S.H."/>
            <person name="Overmann J."/>
        </authorList>
    </citation>
    <scope>NUCLEOTIDE SEQUENCE [LARGE SCALE GENOMIC DNA]</scope>
    <source>
        <strain evidence="6 7">Psal-009</strain>
    </source>
</reference>
<keyword evidence="4" id="KW-1133">Transmembrane helix</keyword>
<evidence type="ECO:0000256" key="3">
    <source>
        <dbReference type="ARBA" id="ARBA00022692"/>
    </source>
</evidence>
<sequence length="133" mass="14679">MMVVGQKVIGWGALSMLISVILGAVGTHVLTGVLTAQALYTYQIAVNYQLYHSLGLILIGILLLDYQPCKRLISVAFLLAAGIVLFSGSLYIFVIFHGAWSWLGLLTPIGGMCWIIAWGLLAWTFMRYQPHHK</sequence>
<dbReference type="RefSeq" id="WP_016209295.1">
    <property type="nucleotide sequence ID" value="NZ_CP012413.1"/>
</dbReference>
<comment type="subcellular location">
    <subcellularLocation>
        <location evidence="1">Membrane</location>
        <topology evidence="1">Multi-pass membrane protein</topology>
    </subcellularLocation>
</comment>
<dbReference type="Pfam" id="PF04241">
    <property type="entry name" value="DUF423"/>
    <property type="match status" value="1"/>
</dbReference>